<organism evidence="1 2">
    <name type="scientific">Bosea minatitlanensis</name>
    <dbReference type="NCBI Taxonomy" id="128782"/>
    <lineage>
        <taxon>Bacteria</taxon>
        <taxon>Pseudomonadati</taxon>
        <taxon>Pseudomonadota</taxon>
        <taxon>Alphaproteobacteria</taxon>
        <taxon>Hyphomicrobiales</taxon>
        <taxon>Boseaceae</taxon>
        <taxon>Bosea</taxon>
    </lineage>
</organism>
<keyword evidence="2" id="KW-1185">Reference proteome</keyword>
<accession>A0ABW0F8J5</accession>
<reference evidence="2" key="1">
    <citation type="journal article" date="2019" name="Int. J. Syst. Evol. Microbiol.">
        <title>The Global Catalogue of Microorganisms (GCM) 10K type strain sequencing project: providing services to taxonomists for standard genome sequencing and annotation.</title>
        <authorList>
            <consortium name="The Broad Institute Genomics Platform"/>
            <consortium name="The Broad Institute Genome Sequencing Center for Infectious Disease"/>
            <person name="Wu L."/>
            <person name="Ma J."/>
        </authorList>
    </citation>
    <scope>NUCLEOTIDE SEQUENCE [LARGE SCALE GENOMIC DNA]</scope>
    <source>
        <strain evidence="2">CGMCC 1.15643</strain>
    </source>
</reference>
<dbReference type="Proteomes" id="UP001595976">
    <property type="component" value="Unassembled WGS sequence"/>
</dbReference>
<gene>
    <name evidence="1" type="ORF">ACFPK2_19825</name>
</gene>
<dbReference type="RefSeq" id="WP_158448004.1">
    <property type="nucleotide sequence ID" value="NZ_JAOAOS010000010.1"/>
</dbReference>
<protein>
    <submittedName>
        <fullName evidence="1">Uncharacterized protein</fullName>
    </submittedName>
</protein>
<evidence type="ECO:0000313" key="2">
    <source>
        <dbReference type="Proteomes" id="UP001595976"/>
    </source>
</evidence>
<evidence type="ECO:0000313" key="1">
    <source>
        <dbReference type="EMBL" id="MFC5295248.1"/>
    </source>
</evidence>
<proteinExistence type="predicted"/>
<comment type="caution">
    <text evidence="1">The sequence shown here is derived from an EMBL/GenBank/DDBJ whole genome shotgun (WGS) entry which is preliminary data.</text>
</comment>
<sequence>MIDSSSWPVVRWTMPARIPDAEAERVVAECDALLRRGERFALVFDGAERPEQSPRFAGLYKAWSRERRRQLGRWVAGAARIEPDAARREAVLGRLMNAALAAFMPYPFRVAASEEAALAHRP</sequence>
<dbReference type="EMBL" id="JBHSLI010000009">
    <property type="protein sequence ID" value="MFC5295248.1"/>
    <property type="molecule type" value="Genomic_DNA"/>
</dbReference>
<name>A0ABW0F8J5_9HYPH</name>